<keyword evidence="2" id="KW-0808">Transferase</keyword>
<organism evidence="2 3">
    <name type="scientific">Tanacetum coccineum</name>
    <dbReference type="NCBI Taxonomy" id="301880"/>
    <lineage>
        <taxon>Eukaryota</taxon>
        <taxon>Viridiplantae</taxon>
        <taxon>Streptophyta</taxon>
        <taxon>Embryophyta</taxon>
        <taxon>Tracheophyta</taxon>
        <taxon>Spermatophyta</taxon>
        <taxon>Magnoliopsida</taxon>
        <taxon>eudicotyledons</taxon>
        <taxon>Gunneridae</taxon>
        <taxon>Pentapetalae</taxon>
        <taxon>asterids</taxon>
        <taxon>campanulids</taxon>
        <taxon>Asterales</taxon>
        <taxon>Asteraceae</taxon>
        <taxon>Asteroideae</taxon>
        <taxon>Anthemideae</taxon>
        <taxon>Anthemidinae</taxon>
        <taxon>Tanacetum</taxon>
    </lineage>
</organism>
<feature type="domain" description="Retroviral polymerase SH3-like" evidence="1">
    <location>
        <begin position="223"/>
        <end position="269"/>
    </location>
</feature>
<dbReference type="Proteomes" id="UP001151760">
    <property type="component" value="Unassembled WGS sequence"/>
</dbReference>
<protein>
    <submittedName>
        <fullName evidence="2">Reverse transcriptase domain-containing protein</fullName>
    </submittedName>
</protein>
<sequence length="487" mass="55051">MHESLLRRIKKRFGGNAATKKTQRNLLNLKTISNALISCDGLGDYDLSDQAEEGLTNFALIAYSSTSSNSKISTDLNYSSSCLEPVEARLLVYKKNEPVYEEDIKLLKHKPNVVSKNNGAPIIEDLMSNSEEEDVPQAKKEKKIVKSSFAKIEFVKSKEQVKSPRKTVNHGNPQMDLQDQGVINSGCLRHMTRNMSYFTNFEEIDKEYITFGGNPKGRKITGKDHLGKFDGKADEGFFIRYSINSKAFRVFSSKTRIVEETLHVQFSTKACDDAGKARMKSVPSKDYILLPFWTANPPFSQISKSSSNARFKPSSVMERSTNNVNASNTNKVNVVCGKTSIKLPDDPNMHPLEYIVYSDDDEDVGAEANMNNLDAFMPVSPILITKVHKDHLVKQIIGDLNSTPKTRRMTKNLEEHGLFSSVQQRINHKDFQNCLFACFLSQVKPKKVIQALQDPRWIEAMQDELLQFKLQKVWTLVDIPNSKRPIV</sequence>
<evidence type="ECO:0000313" key="3">
    <source>
        <dbReference type="Proteomes" id="UP001151760"/>
    </source>
</evidence>
<keyword evidence="2" id="KW-0548">Nucleotidyltransferase</keyword>
<dbReference type="Pfam" id="PF25597">
    <property type="entry name" value="SH3_retrovirus"/>
    <property type="match status" value="1"/>
</dbReference>
<proteinExistence type="predicted"/>
<dbReference type="GO" id="GO:0003964">
    <property type="term" value="F:RNA-directed DNA polymerase activity"/>
    <property type="evidence" value="ECO:0007669"/>
    <property type="project" value="UniProtKB-KW"/>
</dbReference>
<evidence type="ECO:0000259" key="1">
    <source>
        <dbReference type="Pfam" id="PF25597"/>
    </source>
</evidence>
<dbReference type="EMBL" id="BQNB010011590">
    <property type="protein sequence ID" value="GJS92568.1"/>
    <property type="molecule type" value="Genomic_DNA"/>
</dbReference>
<evidence type="ECO:0000313" key="2">
    <source>
        <dbReference type="EMBL" id="GJS92568.1"/>
    </source>
</evidence>
<keyword evidence="3" id="KW-1185">Reference proteome</keyword>
<reference evidence="2" key="2">
    <citation type="submission" date="2022-01" db="EMBL/GenBank/DDBJ databases">
        <authorList>
            <person name="Yamashiro T."/>
            <person name="Shiraishi A."/>
            <person name="Satake H."/>
            <person name="Nakayama K."/>
        </authorList>
    </citation>
    <scope>NUCLEOTIDE SEQUENCE</scope>
</reference>
<dbReference type="InterPro" id="IPR057670">
    <property type="entry name" value="SH3_retrovirus"/>
</dbReference>
<gene>
    <name evidence="2" type="ORF">Tco_0799536</name>
</gene>
<reference evidence="2" key="1">
    <citation type="journal article" date="2022" name="Int. J. Mol. Sci.">
        <title>Draft Genome of Tanacetum Coccineum: Genomic Comparison of Closely Related Tanacetum-Family Plants.</title>
        <authorList>
            <person name="Yamashiro T."/>
            <person name="Shiraishi A."/>
            <person name="Nakayama K."/>
            <person name="Satake H."/>
        </authorList>
    </citation>
    <scope>NUCLEOTIDE SEQUENCE</scope>
</reference>
<comment type="caution">
    <text evidence="2">The sequence shown here is derived from an EMBL/GenBank/DDBJ whole genome shotgun (WGS) entry which is preliminary data.</text>
</comment>
<name>A0ABQ4ZUP7_9ASTR</name>
<keyword evidence="2" id="KW-0695">RNA-directed DNA polymerase</keyword>
<accession>A0ABQ4ZUP7</accession>